<comment type="caution">
    <text evidence="1">The sequence shown here is derived from an EMBL/GenBank/DDBJ whole genome shotgun (WGS) entry which is preliminary data.</text>
</comment>
<keyword evidence="2" id="KW-1185">Reference proteome</keyword>
<dbReference type="InterPro" id="IPR009776">
    <property type="entry name" value="Spore_0_M"/>
</dbReference>
<reference evidence="1 2" key="1">
    <citation type="submission" date="2019-01" db="EMBL/GenBank/DDBJ databases">
        <title>Chengkuizengella sp. nov., isolated from deep-sea sediment of East Pacific Ocean.</title>
        <authorList>
            <person name="Yang J."/>
            <person name="Lai Q."/>
            <person name="Shao Z."/>
        </authorList>
    </citation>
    <scope>NUCLEOTIDE SEQUENCE [LARGE SCALE GENOMIC DNA]</scope>
    <source>
        <strain evidence="1 2">YPA3-1-1</strain>
    </source>
</reference>
<dbReference type="AlphaFoldDB" id="A0A6N9Q7S4"/>
<dbReference type="PANTHER" id="PTHR40053">
    <property type="entry name" value="SPORULATION-CONTROL PROTEIN SPO0M"/>
    <property type="match status" value="1"/>
</dbReference>
<name>A0A6N9Q7S4_9BACL</name>
<dbReference type="OrthoDB" id="2351239at2"/>
<organism evidence="1 2">
    <name type="scientific">Chengkuizengella marina</name>
    <dbReference type="NCBI Taxonomy" id="2507566"/>
    <lineage>
        <taxon>Bacteria</taxon>
        <taxon>Bacillati</taxon>
        <taxon>Bacillota</taxon>
        <taxon>Bacilli</taxon>
        <taxon>Bacillales</taxon>
        <taxon>Paenibacillaceae</taxon>
        <taxon>Chengkuizengella</taxon>
    </lineage>
</organism>
<dbReference type="EMBL" id="SIJB01000047">
    <property type="protein sequence ID" value="NBI30965.1"/>
    <property type="molecule type" value="Genomic_DNA"/>
</dbReference>
<protein>
    <submittedName>
        <fullName evidence="1">Sporulation protein</fullName>
    </submittedName>
</protein>
<dbReference type="PANTHER" id="PTHR40053:SF1">
    <property type="entry name" value="SPORULATION-CONTROL PROTEIN SPO0M"/>
    <property type="match status" value="1"/>
</dbReference>
<sequence>MKKMLSSIGIGSAKVDTVLNNDEFVPGEIIEGVVHIEGGKVEQKIEDVYLSIVATYTEIKEFEFGDKEKEMEMTKQAVLSKVKIIDAFTIGKGERVQFPIQVQLSYDTPLTLGKTKVWIQTGLDIDNAIDPSDRDYIRVTPNHLVDGLFKSLEDIGFRMYEVECETTKTLRNRLPFIQEFEFKAKSGPFHARLDELEVVLFVEENKVSAILEIDRKARGSKSLLSEMLEKDESVVRFTYTEEDIPNLQNSLYELINQHS</sequence>
<gene>
    <name evidence="1" type="ORF">ERL59_18600</name>
</gene>
<dbReference type="Proteomes" id="UP000448943">
    <property type="component" value="Unassembled WGS sequence"/>
</dbReference>
<dbReference type="Pfam" id="PF07070">
    <property type="entry name" value="Spo0M"/>
    <property type="match status" value="1"/>
</dbReference>
<evidence type="ECO:0000313" key="1">
    <source>
        <dbReference type="EMBL" id="NBI30965.1"/>
    </source>
</evidence>
<proteinExistence type="predicted"/>
<evidence type="ECO:0000313" key="2">
    <source>
        <dbReference type="Proteomes" id="UP000448943"/>
    </source>
</evidence>
<accession>A0A6N9Q7S4</accession>